<dbReference type="PANTHER" id="PTHR30487:SF0">
    <property type="entry name" value="PREPILIN LEADER PEPTIDASE_N-METHYLTRANSFERASE-RELATED"/>
    <property type="match status" value="1"/>
</dbReference>
<dbReference type="AlphaFoldDB" id="A0A3N0CL93"/>
<feature type="transmembrane region" description="Helical" evidence="2">
    <location>
        <begin position="189"/>
        <end position="207"/>
    </location>
</feature>
<protein>
    <submittedName>
        <fullName evidence="4">Prepilin peptidase</fullName>
    </submittedName>
</protein>
<feature type="transmembrane region" description="Helical" evidence="2">
    <location>
        <begin position="82"/>
        <end position="101"/>
    </location>
</feature>
<dbReference type="GO" id="GO:0005886">
    <property type="term" value="C:plasma membrane"/>
    <property type="evidence" value="ECO:0007669"/>
    <property type="project" value="TreeGrafter"/>
</dbReference>
<keyword evidence="2" id="KW-0472">Membrane</keyword>
<sequence>MSWFDPGHPATALAALAIGLLAGLLVPRMVALVPEPDPDPEAAPDAAPKLLYVDLAARRGLAWQAAVATGLASAVIGASVGWHWPLLVLLPAVPVCVALGYIDWHTRLLPSRLLLPAHAVLLALGVVAALVSADLDALLRAVIAMLVVRSIFWMLWWIRSAGMGFGDVRLSALLAFGLGYLGWAEVVIGIYAGFVVFVAPGIVVALVRRDRGFLKSRIPFGPFMVIGALVGIATGPWIAGSLGY</sequence>
<feature type="transmembrane region" description="Helical" evidence="2">
    <location>
        <begin position="137"/>
        <end position="158"/>
    </location>
</feature>
<organism evidence="4 5">
    <name type="scientific">Nocardioides marmoriginsengisoli</name>
    <dbReference type="NCBI Taxonomy" id="661483"/>
    <lineage>
        <taxon>Bacteria</taxon>
        <taxon>Bacillati</taxon>
        <taxon>Actinomycetota</taxon>
        <taxon>Actinomycetes</taxon>
        <taxon>Propionibacteriales</taxon>
        <taxon>Nocardioidaceae</taxon>
        <taxon>Nocardioides</taxon>
    </lineage>
</organism>
<dbReference type="RefSeq" id="WP_123226696.1">
    <property type="nucleotide sequence ID" value="NZ_RJSE01000005.1"/>
</dbReference>
<proteinExistence type="inferred from homology"/>
<evidence type="ECO:0000256" key="2">
    <source>
        <dbReference type="SAM" id="Phobius"/>
    </source>
</evidence>
<dbReference type="Gene3D" id="1.20.120.1220">
    <property type="match status" value="1"/>
</dbReference>
<name>A0A3N0CL93_9ACTN</name>
<keyword evidence="5" id="KW-1185">Reference proteome</keyword>
<keyword evidence="2" id="KW-1133">Transmembrane helix</keyword>
<dbReference type="Pfam" id="PF01478">
    <property type="entry name" value="Peptidase_A24"/>
    <property type="match status" value="1"/>
</dbReference>
<reference evidence="4 5" key="1">
    <citation type="submission" date="2018-11" db="EMBL/GenBank/DDBJ databases">
        <authorList>
            <person name="Li F."/>
        </authorList>
    </citation>
    <scope>NUCLEOTIDE SEQUENCE [LARGE SCALE GENOMIC DNA]</scope>
    <source>
        <strain evidence="4 5">Gsoil 097</strain>
    </source>
</reference>
<dbReference type="Proteomes" id="UP000267128">
    <property type="component" value="Unassembled WGS sequence"/>
</dbReference>
<evidence type="ECO:0000256" key="1">
    <source>
        <dbReference type="ARBA" id="ARBA00005801"/>
    </source>
</evidence>
<dbReference type="PANTHER" id="PTHR30487">
    <property type="entry name" value="TYPE 4 PREPILIN-LIKE PROTEINS LEADER PEPTIDE-PROCESSING ENZYME"/>
    <property type="match status" value="1"/>
</dbReference>
<dbReference type="EMBL" id="RJSE01000005">
    <property type="protein sequence ID" value="RNL64119.1"/>
    <property type="molecule type" value="Genomic_DNA"/>
</dbReference>
<feature type="transmembrane region" description="Helical" evidence="2">
    <location>
        <begin position="12"/>
        <end position="31"/>
    </location>
</feature>
<gene>
    <name evidence="4" type="ORF">EFK50_06140</name>
</gene>
<evidence type="ECO:0000313" key="4">
    <source>
        <dbReference type="EMBL" id="RNL64119.1"/>
    </source>
</evidence>
<evidence type="ECO:0000313" key="5">
    <source>
        <dbReference type="Proteomes" id="UP000267128"/>
    </source>
</evidence>
<comment type="caution">
    <text evidence="4">The sequence shown here is derived from an EMBL/GenBank/DDBJ whole genome shotgun (WGS) entry which is preliminary data.</text>
</comment>
<dbReference type="GO" id="GO:0004190">
    <property type="term" value="F:aspartic-type endopeptidase activity"/>
    <property type="evidence" value="ECO:0007669"/>
    <property type="project" value="InterPro"/>
</dbReference>
<evidence type="ECO:0000259" key="3">
    <source>
        <dbReference type="Pfam" id="PF01478"/>
    </source>
</evidence>
<comment type="similarity">
    <text evidence="1">Belongs to the peptidase A24 family.</text>
</comment>
<feature type="domain" description="Prepilin type IV endopeptidase peptidase" evidence="3">
    <location>
        <begin position="95"/>
        <end position="195"/>
    </location>
</feature>
<dbReference type="InterPro" id="IPR050882">
    <property type="entry name" value="Prepilin_peptidase/N-MTase"/>
</dbReference>
<feature type="transmembrane region" description="Helical" evidence="2">
    <location>
        <begin position="113"/>
        <end position="131"/>
    </location>
</feature>
<dbReference type="GO" id="GO:0006465">
    <property type="term" value="P:signal peptide processing"/>
    <property type="evidence" value="ECO:0007669"/>
    <property type="project" value="TreeGrafter"/>
</dbReference>
<dbReference type="OrthoDB" id="2087435at2"/>
<accession>A0A3N0CL93</accession>
<feature type="transmembrane region" description="Helical" evidence="2">
    <location>
        <begin position="219"/>
        <end position="239"/>
    </location>
</feature>
<keyword evidence="2" id="KW-0812">Transmembrane</keyword>
<dbReference type="InterPro" id="IPR000045">
    <property type="entry name" value="Prepilin_IV_endopep_pep"/>
</dbReference>